<evidence type="ECO:0000259" key="2">
    <source>
        <dbReference type="Pfam" id="PF18164"/>
    </source>
</evidence>
<comment type="caution">
    <text evidence="3">The sequence shown here is derived from an EMBL/GenBank/DDBJ whole genome shotgun (WGS) entry which is preliminary data.</text>
</comment>
<dbReference type="AlphaFoldDB" id="A0A9D1SNU3"/>
<proteinExistence type="predicted"/>
<dbReference type="Pfam" id="PF18164">
    <property type="entry name" value="GNAT_C"/>
    <property type="match status" value="1"/>
</dbReference>
<evidence type="ECO:0000313" key="3">
    <source>
        <dbReference type="EMBL" id="HIU69258.1"/>
    </source>
</evidence>
<dbReference type="InterPro" id="IPR041273">
    <property type="entry name" value="NAT_N"/>
</dbReference>
<feature type="domain" description="GNAT-like C-terminal" evidence="2">
    <location>
        <begin position="98"/>
        <end position="244"/>
    </location>
</feature>
<name>A0A9D1SNU3_9FIRM</name>
<evidence type="ECO:0000259" key="1">
    <source>
        <dbReference type="Pfam" id="PF18082"/>
    </source>
</evidence>
<dbReference type="Pfam" id="PF18082">
    <property type="entry name" value="NAT_N"/>
    <property type="match status" value="1"/>
</dbReference>
<sequence length="250" mass="28021">MDPQLSELVGKIGLPQRDLAAALPYLGCGCTPNAVSRAKRLAWALDSALQVRSRYQSLGIADSVYFDTMRDITVWCGNCRAPGLQNTAWLANHMRLELFQLGRLQFQMAPFQKPHYAACPSALAPVLHVHIPQGSPLDHDACRRSFQYAKTFFAAHFPDYAYRAFVCESWLLFSGNAQFMQPNSNILKFASLFQLCGDNTKNPQGYDRIFGLSRPHFARSTSLQKSARRYILHGGRLGVGFGYILKEDIV</sequence>
<accession>A0A9D1SNU3</accession>
<reference evidence="3" key="2">
    <citation type="journal article" date="2021" name="PeerJ">
        <title>Extensive microbial diversity within the chicken gut microbiome revealed by metagenomics and culture.</title>
        <authorList>
            <person name="Gilroy R."/>
            <person name="Ravi A."/>
            <person name="Getino M."/>
            <person name="Pursley I."/>
            <person name="Horton D.L."/>
            <person name="Alikhan N.F."/>
            <person name="Baker D."/>
            <person name="Gharbi K."/>
            <person name="Hall N."/>
            <person name="Watson M."/>
            <person name="Adriaenssens E.M."/>
            <person name="Foster-Nyarko E."/>
            <person name="Jarju S."/>
            <person name="Secka A."/>
            <person name="Antonio M."/>
            <person name="Oren A."/>
            <person name="Chaudhuri R.R."/>
            <person name="La Ragione R."/>
            <person name="Hildebrand F."/>
            <person name="Pallen M.J."/>
        </authorList>
    </citation>
    <scope>NUCLEOTIDE SEQUENCE</scope>
    <source>
        <strain evidence="3">CHK176-6737</strain>
    </source>
</reference>
<dbReference type="Gene3D" id="3.40.630.120">
    <property type="match status" value="1"/>
</dbReference>
<dbReference type="InterPro" id="IPR041644">
    <property type="entry name" value="GNAT_C"/>
</dbReference>
<organism evidence="3 4">
    <name type="scientific">Candidatus Scybalenecus merdavium</name>
    <dbReference type="NCBI Taxonomy" id="2840939"/>
    <lineage>
        <taxon>Bacteria</taxon>
        <taxon>Bacillati</taxon>
        <taxon>Bacillota</taxon>
        <taxon>Clostridia</taxon>
        <taxon>Eubacteriales</taxon>
        <taxon>Oscillospiraceae</taxon>
        <taxon>Oscillospiraceae incertae sedis</taxon>
        <taxon>Candidatus Scybalenecus</taxon>
    </lineage>
</organism>
<gene>
    <name evidence="3" type="ORF">IAD23_04795</name>
</gene>
<reference evidence="3" key="1">
    <citation type="submission" date="2020-10" db="EMBL/GenBank/DDBJ databases">
        <authorList>
            <person name="Gilroy R."/>
        </authorList>
    </citation>
    <scope>NUCLEOTIDE SEQUENCE</scope>
    <source>
        <strain evidence="3">CHK176-6737</strain>
    </source>
</reference>
<evidence type="ECO:0000313" key="4">
    <source>
        <dbReference type="Proteomes" id="UP000824125"/>
    </source>
</evidence>
<dbReference type="Proteomes" id="UP000824125">
    <property type="component" value="Unassembled WGS sequence"/>
</dbReference>
<feature type="domain" description="N-acyltransferase N-terminal" evidence="1">
    <location>
        <begin position="41"/>
        <end position="96"/>
    </location>
</feature>
<protein>
    <submittedName>
        <fullName evidence="3">DUF5596 domain-containing protein</fullName>
    </submittedName>
</protein>
<dbReference type="EMBL" id="DVNM01000026">
    <property type="protein sequence ID" value="HIU69258.1"/>
    <property type="molecule type" value="Genomic_DNA"/>
</dbReference>